<dbReference type="InterPro" id="IPR000331">
    <property type="entry name" value="Rap/Ran_GAP_dom"/>
</dbReference>
<dbReference type="OrthoDB" id="19311at2759"/>
<dbReference type="SUPFAM" id="SSF111347">
    <property type="entry name" value="Rap/Ran-GAP"/>
    <property type="match status" value="1"/>
</dbReference>
<evidence type="ECO:0000313" key="5">
    <source>
        <dbReference type="Proteomes" id="UP000310158"/>
    </source>
</evidence>
<dbReference type="InterPro" id="IPR016024">
    <property type="entry name" value="ARM-type_fold"/>
</dbReference>
<dbReference type="Pfam" id="PF02145">
    <property type="entry name" value="Rap_GAP"/>
    <property type="match status" value="1"/>
</dbReference>
<comment type="caution">
    <text evidence="4">The sequence shown here is derived from an EMBL/GenBank/DDBJ whole genome shotgun (WGS) entry which is preliminary data.</text>
</comment>
<evidence type="ECO:0000256" key="2">
    <source>
        <dbReference type="SAM" id="MobiDB-lite"/>
    </source>
</evidence>
<evidence type="ECO:0000313" key="4">
    <source>
        <dbReference type="EMBL" id="THH18707.1"/>
    </source>
</evidence>
<dbReference type="Pfam" id="PF11864">
    <property type="entry name" value="DUF3384"/>
    <property type="match status" value="1"/>
</dbReference>
<accession>A0A4S4M2F9</accession>
<dbReference type="SUPFAM" id="SSF48371">
    <property type="entry name" value="ARM repeat"/>
    <property type="match status" value="1"/>
</dbReference>
<reference evidence="4 5" key="1">
    <citation type="submission" date="2019-02" db="EMBL/GenBank/DDBJ databases">
        <title>Genome sequencing of the rare red list fungi Bondarzewia mesenterica.</title>
        <authorList>
            <person name="Buettner E."/>
            <person name="Kellner H."/>
        </authorList>
    </citation>
    <scope>NUCLEOTIDE SEQUENCE [LARGE SCALE GENOMIC DNA]</scope>
    <source>
        <strain evidence="4 5">DSM 108281</strain>
    </source>
</reference>
<keyword evidence="1" id="KW-0343">GTPase activation</keyword>
<dbReference type="PANTHER" id="PTHR10063">
    <property type="entry name" value="TUBERIN"/>
    <property type="match status" value="1"/>
</dbReference>
<dbReference type="GO" id="GO:0033596">
    <property type="term" value="C:TSC1-TSC2 complex"/>
    <property type="evidence" value="ECO:0007669"/>
    <property type="project" value="TreeGrafter"/>
</dbReference>
<feature type="region of interest" description="Disordered" evidence="2">
    <location>
        <begin position="1"/>
        <end position="39"/>
    </location>
</feature>
<gene>
    <name evidence="4" type="ORF">EW146_g2322</name>
</gene>
<dbReference type="InterPro" id="IPR024584">
    <property type="entry name" value="Tuberin_N"/>
</dbReference>
<evidence type="ECO:0000256" key="1">
    <source>
        <dbReference type="ARBA" id="ARBA00022468"/>
    </source>
</evidence>
<feature type="region of interest" description="Disordered" evidence="2">
    <location>
        <begin position="961"/>
        <end position="1007"/>
    </location>
</feature>
<dbReference type="InterPro" id="IPR018515">
    <property type="entry name" value="Tuberin-type_domain"/>
</dbReference>
<keyword evidence="5" id="KW-1185">Reference proteome</keyword>
<dbReference type="PANTHER" id="PTHR10063:SF0">
    <property type="entry name" value="TUBERIN"/>
    <property type="match status" value="1"/>
</dbReference>
<feature type="domain" description="Rap-GAP" evidence="3">
    <location>
        <begin position="1498"/>
        <end position="1736"/>
    </location>
</feature>
<name>A0A4S4M2F9_9AGAM</name>
<dbReference type="Proteomes" id="UP000310158">
    <property type="component" value="Unassembled WGS sequence"/>
</dbReference>
<protein>
    <recommendedName>
        <fullName evidence="3">Rap-GAP domain-containing protein</fullName>
    </recommendedName>
</protein>
<organism evidence="4 5">
    <name type="scientific">Bondarzewia mesenterica</name>
    <dbReference type="NCBI Taxonomy" id="1095465"/>
    <lineage>
        <taxon>Eukaryota</taxon>
        <taxon>Fungi</taxon>
        <taxon>Dikarya</taxon>
        <taxon>Basidiomycota</taxon>
        <taxon>Agaricomycotina</taxon>
        <taxon>Agaricomycetes</taxon>
        <taxon>Russulales</taxon>
        <taxon>Bondarzewiaceae</taxon>
        <taxon>Bondarzewia</taxon>
    </lineage>
</organism>
<dbReference type="FunFam" id="3.40.50.11210:FF:000007">
    <property type="entry name" value="Tuberous sclerosis 2"/>
    <property type="match status" value="1"/>
</dbReference>
<evidence type="ECO:0000259" key="3">
    <source>
        <dbReference type="PROSITE" id="PS50085"/>
    </source>
</evidence>
<proteinExistence type="predicted"/>
<feature type="compositionally biased region" description="Low complexity" evidence="2">
    <location>
        <begin position="978"/>
        <end position="993"/>
    </location>
</feature>
<dbReference type="GO" id="GO:0051056">
    <property type="term" value="P:regulation of small GTPase mediated signal transduction"/>
    <property type="evidence" value="ECO:0007669"/>
    <property type="project" value="InterPro"/>
</dbReference>
<dbReference type="GO" id="GO:0005096">
    <property type="term" value="F:GTPase activator activity"/>
    <property type="evidence" value="ECO:0007669"/>
    <property type="project" value="UniProtKB-KW"/>
</dbReference>
<dbReference type="GO" id="GO:0032007">
    <property type="term" value="P:negative regulation of TOR signaling"/>
    <property type="evidence" value="ECO:0007669"/>
    <property type="project" value="TreeGrafter"/>
</dbReference>
<feature type="region of interest" description="Disordered" evidence="2">
    <location>
        <begin position="742"/>
        <end position="773"/>
    </location>
</feature>
<dbReference type="PROSITE" id="PS50085">
    <property type="entry name" value="RAPGAP"/>
    <property type="match status" value="1"/>
</dbReference>
<sequence length="1758" mass="194897">MSPQDADPGHRIRQRSNTNSFSPFNWRRPLSSTPAPPVTAQAQASLSLESLITSLTPPSVPSLSHARSLVAALNSEQRPSSSVRAAALLPVLTSLCSNDPPPALQAVGFDVLAAFLGTQQSSPLSLSDRLAFFSLFSASSGDMWLQDVWEPRFKALEALTKEGTEVAAIEMHLLRLLEGWIKAAFRGLLSQDGVSAAERADRERCVEVLSAFLTRTVSRIEVISRLREEDISGVLSGFARLVEGGLSMSTDGLGLSNAPSEYQSPVSTPTRMAHRRHPSSMSVALASPSGLAPAHPSRRPLDLAVTIYLDHLSSQLKHLSHPHLKTILPLLFRCLAFYSSSLPRLSLTSDQFETTDPLERRIIETLDPLLNGVYTTSCFLISKRHLLPNLGTTTGLRKSVQTSTGACRALRIYIRRTLCSRLARAYIARASTETYTPSGAPGSINLERDIMERAWAKDEVTRGDLGKVGRILHRAVDAWVGLSSEQLTGGDGSERDEVLLEVAGVLKDVFQEYDERTEMEDIEQEETNVVGEILNALTNYVLPLKYQDGTPLIMPLSHSKDAPTPFLRTLCYLLDRDHAKTPSNPLLSTILLSISDHLVDSDTAKLITIMFEREDLSPINFDWISNWNRILCNTSFCTPKRPRTRLVVLESLQAAVAFVKDVPKHRQLLVNLVLESWRKLKVDKGDMDGGEIVWNILADEVVLRTIEDQDIGSGDISAPAHASEGLFIEQALDLMIRVATEGDDTEGETTPVSHTAHSSISVPSTVTPSAAVSPTLSRGQSEFLAPQKETTMPFSLFSFSTPHVARSTSQTPQQLLDDTSSVNVAPPPAPETPALSGAVGAIVALLHIFSQLAFTPYALQEHSRELGVTVFSILIDQLSQAKSSRARLTVLQFFFRLRVDRDHRLFSLYKRYDRLGHIATLAGLIGRVEVPSPAGAEAEHTPSAEDPLADVHDILKARARAPERGGRRWSRGRDPKPSRSGSSRSRSRVIGPSKLPPGPPQETKVRTPIWRVPESLPFSVPESDTPSDGLISYDPEGPGNRLVLPISTFLRAIITIIETEKDWEILSYVLCHLPTLLANKHLFCGPKSRGAIRDLLTTLCTGISTGSFATSVTYWPPGLKPRDAQGLAYHMLSVLISYRKCYDPSLQHILVEVLIGGLSGQQSTIKCCLHALSLSAFELPNSIKRFLTEILQKLSQIMTNATIAVHIIDFLAIVGSLPPLYANFIEDDFRLVFGVALQYLRLHNRPEPSAETSWALSQHVRIMSYYILYSWFLAVKLPDRPRHVKYITRQLLLANEGQDEVDEPAEVCFDWLARYTYGSGDPRPADSMLSDIVMNPSALRPPSEVISEKTWIIGNALITIRALAKIGWIEAVARRPSGLTKILARIENVPMVGPGEVDPDIISAPAVLAMDRDPTLDEDDLYQEVLKTLYPPVTDSVPEQDRPDPITGYVWQGTAPSQRRKDVAIDPAYFALQLSPYPDDYSKRQSKVVNPSELPALFRTLDRMPVIDTHKVGIMYVAPGQTHEIDILSNTHGSPAYARFLEGLGRLIHLRGQKDVYAGGLDPDEDGEYAYAWWDDIGQILYHTATLMPNHKHDPQCNLKKRHIGNDFVRIIWNDSGLPYKFDTLSTQFQFVNIIIEPHSLGAIAAFSNNLHENEYFRVTVQRAEGMTSFTPVGDFKLISAENLPLLVRQLSLLADWFTSVFQFTKNDTVRMEMPTNWQSRLQAIKRFRARMPPAPPTSEQAEGIMRQESYRDFTVAF</sequence>
<feature type="compositionally biased region" description="Basic and acidic residues" evidence="2">
    <location>
        <begin position="961"/>
        <end position="977"/>
    </location>
</feature>
<dbReference type="InterPro" id="IPR035974">
    <property type="entry name" value="Rap/Ran-GAP_sf"/>
</dbReference>
<dbReference type="Gene3D" id="3.40.50.11210">
    <property type="entry name" value="Rap/Ran-GAP"/>
    <property type="match status" value="1"/>
</dbReference>
<dbReference type="GO" id="GO:0005634">
    <property type="term" value="C:nucleus"/>
    <property type="evidence" value="ECO:0007669"/>
    <property type="project" value="InterPro"/>
</dbReference>
<dbReference type="EMBL" id="SGPL01000067">
    <property type="protein sequence ID" value="THH18707.1"/>
    <property type="molecule type" value="Genomic_DNA"/>
</dbReference>
<dbReference type="Pfam" id="PF03542">
    <property type="entry name" value="Tuberin"/>
    <property type="match status" value="1"/>
</dbReference>
<dbReference type="InterPro" id="IPR027107">
    <property type="entry name" value="Tuberin/Ral-act_asu"/>
</dbReference>
<feature type="compositionally biased region" description="Low complexity" evidence="2">
    <location>
        <begin position="758"/>
        <end position="769"/>
    </location>
</feature>